<reference evidence="1 2" key="2">
    <citation type="journal article" date="2022" name="Mol. Ecol. Resour.">
        <title>The genomes of chicory, endive, great burdock and yacon provide insights into Asteraceae paleo-polyploidization history and plant inulin production.</title>
        <authorList>
            <person name="Fan W."/>
            <person name="Wang S."/>
            <person name="Wang H."/>
            <person name="Wang A."/>
            <person name="Jiang F."/>
            <person name="Liu H."/>
            <person name="Zhao H."/>
            <person name="Xu D."/>
            <person name="Zhang Y."/>
        </authorList>
    </citation>
    <scope>NUCLEOTIDE SEQUENCE [LARGE SCALE GENOMIC DNA]</scope>
    <source>
        <strain evidence="2">cv. Punajuju</strain>
        <tissue evidence="1">Leaves</tissue>
    </source>
</reference>
<evidence type="ECO:0000313" key="1">
    <source>
        <dbReference type="EMBL" id="KAI3768846.1"/>
    </source>
</evidence>
<comment type="caution">
    <text evidence="1">The sequence shown here is derived from an EMBL/GenBank/DDBJ whole genome shotgun (WGS) entry which is preliminary data.</text>
</comment>
<sequence>MVEDNGMVEVDRDPIWNNHMAKNIREVDDEWNPFHQRDESDFCDEELFSDERVDEEEDEFSEEEDGISDT</sequence>
<reference evidence="2" key="1">
    <citation type="journal article" date="2022" name="Mol. Ecol. Resour.">
        <title>The genomes of chicory, endive, great burdock and yacon provide insights into Asteraceae palaeo-polyploidization history and plant inulin production.</title>
        <authorList>
            <person name="Fan W."/>
            <person name="Wang S."/>
            <person name="Wang H."/>
            <person name="Wang A."/>
            <person name="Jiang F."/>
            <person name="Liu H."/>
            <person name="Zhao H."/>
            <person name="Xu D."/>
            <person name="Zhang Y."/>
        </authorList>
    </citation>
    <scope>NUCLEOTIDE SEQUENCE [LARGE SCALE GENOMIC DNA]</scope>
    <source>
        <strain evidence="2">cv. Punajuju</strain>
    </source>
</reference>
<proteinExistence type="predicted"/>
<gene>
    <name evidence="1" type="ORF">L2E82_19682</name>
</gene>
<keyword evidence="2" id="KW-1185">Reference proteome</keyword>
<dbReference type="EMBL" id="CM042011">
    <property type="protein sequence ID" value="KAI3768846.1"/>
    <property type="molecule type" value="Genomic_DNA"/>
</dbReference>
<evidence type="ECO:0000313" key="2">
    <source>
        <dbReference type="Proteomes" id="UP001055811"/>
    </source>
</evidence>
<organism evidence="1 2">
    <name type="scientific">Cichorium intybus</name>
    <name type="common">Chicory</name>
    <dbReference type="NCBI Taxonomy" id="13427"/>
    <lineage>
        <taxon>Eukaryota</taxon>
        <taxon>Viridiplantae</taxon>
        <taxon>Streptophyta</taxon>
        <taxon>Embryophyta</taxon>
        <taxon>Tracheophyta</taxon>
        <taxon>Spermatophyta</taxon>
        <taxon>Magnoliopsida</taxon>
        <taxon>eudicotyledons</taxon>
        <taxon>Gunneridae</taxon>
        <taxon>Pentapetalae</taxon>
        <taxon>asterids</taxon>
        <taxon>campanulids</taxon>
        <taxon>Asterales</taxon>
        <taxon>Asteraceae</taxon>
        <taxon>Cichorioideae</taxon>
        <taxon>Cichorieae</taxon>
        <taxon>Cichoriinae</taxon>
        <taxon>Cichorium</taxon>
    </lineage>
</organism>
<name>A0ACB9FCX0_CICIN</name>
<protein>
    <submittedName>
        <fullName evidence="1">Uncharacterized protein</fullName>
    </submittedName>
</protein>
<dbReference type="Proteomes" id="UP001055811">
    <property type="component" value="Linkage Group LG03"/>
</dbReference>
<accession>A0ACB9FCX0</accession>